<keyword evidence="3" id="KW-0949">S-adenosyl-L-methionine</keyword>
<evidence type="ECO:0000259" key="4">
    <source>
        <dbReference type="Pfam" id="PF13847"/>
    </source>
</evidence>
<dbReference type="EMBL" id="FQUL01000015">
    <property type="protein sequence ID" value="SHE66083.1"/>
    <property type="molecule type" value="Genomic_DNA"/>
</dbReference>
<dbReference type="Gene3D" id="3.40.50.150">
    <property type="entry name" value="Vaccinia Virus protein VP39"/>
    <property type="match status" value="1"/>
</dbReference>
<feature type="domain" description="Methyltransferase" evidence="4">
    <location>
        <begin position="113"/>
        <end position="279"/>
    </location>
</feature>
<dbReference type="SUPFAM" id="SSF53335">
    <property type="entry name" value="S-adenosyl-L-methionine-dependent methyltransferases"/>
    <property type="match status" value="1"/>
</dbReference>
<proteinExistence type="predicted"/>
<dbReference type="NCBIfam" id="TIGR00536">
    <property type="entry name" value="hemK_fam"/>
    <property type="match status" value="1"/>
</dbReference>
<dbReference type="InterPro" id="IPR004556">
    <property type="entry name" value="HemK-like"/>
</dbReference>
<dbReference type="PANTHER" id="PTHR18895:SF74">
    <property type="entry name" value="MTRF1L RELEASE FACTOR GLUTAMINE METHYLTRANSFERASE"/>
    <property type="match status" value="1"/>
</dbReference>
<dbReference type="OrthoDB" id="9800643at2"/>
<dbReference type="Pfam" id="PF13847">
    <property type="entry name" value="Methyltransf_31"/>
    <property type="match status" value="1"/>
</dbReference>
<dbReference type="NCBIfam" id="TIGR03534">
    <property type="entry name" value="RF_mod_PrmC"/>
    <property type="match status" value="1"/>
</dbReference>
<gene>
    <name evidence="5" type="ORF">SAMN02745225_01253</name>
</gene>
<reference evidence="6" key="1">
    <citation type="submission" date="2016-11" db="EMBL/GenBank/DDBJ databases">
        <authorList>
            <person name="Varghese N."/>
            <person name="Submissions S."/>
        </authorList>
    </citation>
    <scope>NUCLEOTIDE SEQUENCE [LARGE SCALE GENOMIC DNA]</scope>
    <source>
        <strain evidence="6">DSM 19514</strain>
    </source>
</reference>
<evidence type="ECO:0000256" key="3">
    <source>
        <dbReference type="ARBA" id="ARBA00022691"/>
    </source>
</evidence>
<evidence type="ECO:0000313" key="5">
    <source>
        <dbReference type="EMBL" id="SHE66083.1"/>
    </source>
</evidence>
<keyword evidence="2 5" id="KW-0808">Transferase</keyword>
<dbReference type="GO" id="GO:0008276">
    <property type="term" value="F:protein methyltransferase activity"/>
    <property type="evidence" value="ECO:0007669"/>
    <property type="project" value="InterPro"/>
</dbReference>
<evidence type="ECO:0000256" key="1">
    <source>
        <dbReference type="ARBA" id="ARBA00022603"/>
    </source>
</evidence>
<dbReference type="PROSITE" id="PS00092">
    <property type="entry name" value="N6_MTASE"/>
    <property type="match status" value="1"/>
</dbReference>
<dbReference type="InterPro" id="IPR025714">
    <property type="entry name" value="Methyltranfer_dom"/>
</dbReference>
<name>A0A1M4VAZ6_9ACTN</name>
<evidence type="ECO:0000256" key="2">
    <source>
        <dbReference type="ARBA" id="ARBA00022679"/>
    </source>
</evidence>
<dbReference type="STRING" id="1121881.SAMN02745225_01253"/>
<dbReference type="PANTHER" id="PTHR18895">
    <property type="entry name" value="HEMK METHYLTRANSFERASE"/>
    <property type="match status" value="1"/>
</dbReference>
<dbReference type="InterPro" id="IPR029063">
    <property type="entry name" value="SAM-dependent_MTases_sf"/>
</dbReference>
<accession>A0A1M4VAZ6</accession>
<evidence type="ECO:0000313" key="6">
    <source>
        <dbReference type="Proteomes" id="UP000184295"/>
    </source>
</evidence>
<dbReference type="Proteomes" id="UP000184295">
    <property type="component" value="Unassembled WGS sequence"/>
</dbReference>
<keyword evidence="6" id="KW-1185">Reference proteome</keyword>
<dbReference type="CDD" id="cd02440">
    <property type="entry name" value="AdoMet_MTases"/>
    <property type="match status" value="1"/>
</dbReference>
<dbReference type="AlphaFoldDB" id="A0A1M4VAZ6"/>
<organism evidence="5 6">
    <name type="scientific">Ferrithrix thermotolerans DSM 19514</name>
    <dbReference type="NCBI Taxonomy" id="1121881"/>
    <lineage>
        <taxon>Bacteria</taxon>
        <taxon>Bacillati</taxon>
        <taxon>Actinomycetota</taxon>
        <taxon>Acidimicrobiia</taxon>
        <taxon>Acidimicrobiales</taxon>
        <taxon>Acidimicrobiaceae</taxon>
        <taxon>Ferrithrix</taxon>
    </lineage>
</organism>
<dbReference type="GO" id="GO:0032259">
    <property type="term" value="P:methylation"/>
    <property type="evidence" value="ECO:0007669"/>
    <property type="project" value="UniProtKB-KW"/>
</dbReference>
<protein>
    <submittedName>
        <fullName evidence="5">Release factor glutamine methyltransferase</fullName>
    </submittedName>
</protein>
<dbReference type="InterPro" id="IPR019874">
    <property type="entry name" value="RF_methyltr_PrmC"/>
</dbReference>
<dbReference type="InterPro" id="IPR002052">
    <property type="entry name" value="DNA_methylase_N6_adenine_CS"/>
</dbReference>
<sequence>MKHVHRDRMHDRSVELLGELGLTATQHRWIKLELERRIRAHVLQERDSGNWLDQVKSRLLAGEPLQYVLGNWDFRQITLEVDSRVLIPRPETELIVDIALEQLSKFRTHQPGEDLRVIEVGVGSGAVSLSIAKEFDGVDVIGTEISAEALEVAQSNLRSLHKTILFERESTVSFHLGSFFDPVSEELRGKVHVIVTNPPYLSEELYLSASRSVREYEPSIALTPGPTGLEAIEAIATEAPRWLRVNGVLVTEISPEQSSCVQEIFRDNEFGSVHVVEDLTNRARFVVGALKG</sequence>
<keyword evidence="1 5" id="KW-0489">Methyltransferase</keyword>
<dbReference type="InterPro" id="IPR050320">
    <property type="entry name" value="N5-glutamine_MTase"/>
</dbReference>
<dbReference type="GO" id="GO:0003676">
    <property type="term" value="F:nucleic acid binding"/>
    <property type="evidence" value="ECO:0007669"/>
    <property type="project" value="InterPro"/>
</dbReference>